<proteinExistence type="predicted"/>
<name>A0A1Z4C045_9GAMM</name>
<protein>
    <submittedName>
        <fullName evidence="1">Uncharacterized protein</fullName>
    </submittedName>
</protein>
<gene>
    <name evidence="1" type="ORF">CEK71_12875</name>
</gene>
<sequence>MSGYASGNAPSWWYLSERFIDTQFIVSVHSPLIVQAAEQANIVVLKRGEQDVTVADYFSGVYGYGDFC</sequence>
<organism evidence="1 2">
    <name type="scientific">Methylovulum psychrotolerans</name>
    <dbReference type="NCBI Taxonomy" id="1704499"/>
    <lineage>
        <taxon>Bacteria</taxon>
        <taxon>Pseudomonadati</taxon>
        <taxon>Pseudomonadota</taxon>
        <taxon>Gammaproteobacteria</taxon>
        <taxon>Methylococcales</taxon>
        <taxon>Methylococcaceae</taxon>
        <taxon>Methylovulum</taxon>
    </lineage>
</organism>
<keyword evidence="2" id="KW-1185">Reference proteome</keyword>
<evidence type="ECO:0000313" key="2">
    <source>
        <dbReference type="Proteomes" id="UP000197019"/>
    </source>
</evidence>
<dbReference type="OrthoDB" id="9815944at2"/>
<dbReference type="EMBL" id="CP022129">
    <property type="protein sequence ID" value="ASF46892.1"/>
    <property type="molecule type" value="Genomic_DNA"/>
</dbReference>
<accession>A0A1Z4C045</accession>
<dbReference type="RefSeq" id="WP_088619764.1">
    <property type="nucleotide sequence ID" value="NZ_CP022129.1"/>
</dbReference>
<dbReference type="KEGG" id="mpsy:CEK71_12875"/>
<dbReference type="AlphaFoldDB" id="A0A1Z4C045"/>
<reference evidence="1 2" key="1">
    <citation type="submission" date="2017-06" db="EMBL/GenBank/DDBJ databases">
        <title>Genome Sequencing of the methanotroph Methylovulum psychrotolerants str. HV10-M2 isolated from a high-altitude environment.</title>
        <authorList>
            <person name="Mateos-Rivera A."/>
        </authorList>
    </citation>
    <scope>NUCLEOTIDE SEQUENCE [LARGE SCALE GENOMIC DNA]</scope>
    <source>
        <strain evidence="1 2">HV10_M2</strain>
    </source>
</reference>
<dbReference type="Proteomes" id="UP000197019">
    <property type="component" value="Chromosome"/>
</dbReference>
<evidence type="ECO:0000313" key="1">
    <source>
        <dbReference type="EMBL" id="ASF46892.1"/>
    </source>
</evidence>